<accession>U2FMP2</accession>
<sequence>MCEKQKHKVDCQKFKSQCGDTKNLILLFNKNSISNLKAKLRKIL</sequence>
<dbReference type="Proteomes" id="UP000016625">
    <property type="component" value="Unassembled WGS sequence"/>
</dbReference>
<name>U2FMP2_9BACT</name>
<dbReference type="EMBL" id="ANNJ01000005">
    <property type="protein sequence ID" value="ERJ31932.1"/>
    <property type="molecule type" value="Genomic_DNA"/>
</dbReference>
<comment type="caution">
    <text evidence="1">The sequence shown here is derived from an EMBL/GenBank/DDBJ whole genome shotgun (WGS) entry which is preliminary data.</text>
</comment>
<organism evidence="1 2">
    <name type="scientific">Campylobacter concisus UNSW2</name>
    <dbReference type="NCBI Taxonomy" id="1242965"/>
    <lineage>
        <taxon>Bacteria</taxon>
        <taxon>Pseudomonadati</taxon>
        <taxon>Campylobacterota</taxon>
        <taxon>Epsilonproteobacteria</taxon>
        <taxon>Campylobacterales</taxon>
        <taxon>Campylobacteraceae</taxon>
        <taxon>Campylobacter</taxon>
    </lineage>
</organism>
<evidence type="ECO:0000313" key="1">
    <source>
        <dbReference type="EMBL" id="ERJ31932.1"/>
    </source>
</evidence>
<gene>
    <name evidence="1" type="ORF">UNSW2_250</name>
</gene>
<dbReference type="AlphaFoldDB" id="U2FMP2"/>
<evidence type="ECO:0000313" key="2">
    <source>
        <dbReference type="Proteomes" id="UP000016625"/>
    </source>
</evidence>
<protein>
    <submittedName>
        <fullName evidence="1">Uncharacterized protein</fullName>
    </submittedName>
</protein>
<proteinExistence type="predicted"/>
<reference evidence="1 2" key="1">
    <citation type="journal article" date="2013" name="BMC Genomics">
        <title>Comparative genomics of Campylobacter concisus isolates reveals genetic diversity and provides insights into disease association.</title>
        <authorList>
            <person name="Deshpande N.P."/>
            <person name="Kaakoush N.O."/>
            <person name="Wilkins M.R."/>
            <person name="Mitchell H.M."/>
        </authorList>
    </citation>
    <scope>NUCLEOTIDE SEQUENCE [LARGE SCALE GENOMIC DNA]</scope>
    <source>
        <strain evidence="1 2">UNSW2</strain>
    </source>
</reference>